<reference evidence="1 2" key="1">
    <citation type="submission" date="2018-10" db="EMBL/GenBank/DDBJ databases">
        <authorList>
            <person name="Ekblom R."/>
            <person name="Jareborg N."/>
        </authorList>
    </citation>
    <scope>NUCLEOTIDE SEQUENCE [LARGE SCALE GENOMIC DNA]</scope>
    <source>
        <tissue evidence="1">Muscle</tissue>
    </source>
</reference>
<dbReference type="Proteomes" id="UP000269945">
    <property type="component" value="Unassembled WGS sequence"/>
</dbReference>
<comment type="caution">
    <text evidence="1">The sequence shown here is derived from an EMBL/GenBank/DDBJ whole genome shotgun (WGS) entry which is preliminary data.</text>
</comment>
<keyword evidence="2" id="KW-1185">Reference proteome</keyword>
<feature type="non-terminal residue" evidence="1">
    <location>
        <position position="1"/>
    </location>
</feature>
<organism evidence="1 2">
    <name type="scientific">Gulo gulo</name>
    <name type="common">Wolverine</name>
    <name type="synonym">Gluton</name>
    <dbReference type="NCBI Taxonomy" id="48420"/>
    <lineage>
        <taxon>Eukaryota</taxon>
        <taxon>Metazoa</taxon>
        <taxon>Chordata</taxon>
        <taxon>Craniata</taxon>
        <taxon>Vertebrata</taxon>
        <taxon>Euteleostomi</taxon>
        <taxon>Mammalia</taxon>
        <taxon>Eutheria</taxon>
        <taxon>Laurasiatheria</taxon>
        <taxon>Carnivora</taxon>
        <taxon>Caniformia</taxon>
        <taxon>Musteloidea</taxon>
        <taxon>Mustelidae</taxon>
        <taxon>Guloninae</taxon>
        <taxon>Gulo</taxon>
    </lineage>
</organism>
<evidence type="ECO:0000313" key="2">
    <source>
        <dbReference type="Proteomes" id="UP000269945"/>
    </source>
</evidence>
<protein>
    <submittedName>
        <fullName evidence="1">Uncharacterized protein</fullName>
    </submittedName>
</protein>
<evidence type="ECO:0000313" key="1">
    <source>
        <dbReference type="EMBL" id="VCW70833.1"/>
    </source>
</evidence>
<sequence>YRTSREALDGTVSTSGKLLCSGNTVDDTQTSHADCWLLSQYPFSSSLRNPILFGTALCSARSLPS</sequence>
<gene>
    <name evidence="1" type="ORF">BN2614_LOCUS2</name>
</gene>
<dbReference type="EMBL" id="CYRY02006433">
    <property type="protein sequence ID" value="VCW70833.1"/>
    <property type="molecule type" value="Genomic_DNA"/>
</dbReference>
<dbReference type="AlphaFoldDB" id="A0A9X9PXC6"/>
<accession>A0A9X9PXC6</accession>
<name>A0A9X9PXC6_GULGU</name>
<proteinExistence type="predicted"/>